<comment type="caution">
    <text evidence="2">The sequence shown here is derived from an EMBL/GenBank/DDBJ whole genome shotgun (WGS) entry which is preliminary data.</text>
</comment>
<feature type="compositionally biased region" description="Basic residues" evidence="1">
    <location>
        <begin position="75"/>
        <end position="93"/>
    </location>
</feature>
<keyword evidence="3" id="KW-1185">Reference proteome</keyword>
<protein>
    <submittedName>
        <fullName evidence="2">Uncharacterized protein</fullName>
    </submittedName>
</protein>
<feature type="region of interest" description="Disordered" evidence="1">
    <location>
        <begin position="75"/>
        <end position="104"/>
    </location>
</feature>
<evidence type="ECO:0000256" key="1">
    <source>
        <dbReference type="SAM" id="MobiDB-lite"/>
    </source>
</evidence>
<name>A0A2N5J6W1_9BIFI</name>
<gene>
    <name evidence="2" type="ORF">Uis1B_2220</name>
</gene>
<proteinExistence type="predicted"/>
<evidence type="ECO:0000313" key="3">
    <source>
        <dbReference type="Proteomes" id="UP000235050"/>
    </source>
</evidence>
<dbReference type="Proteomes" id="UP000235050">
    <property type="component" value="Unassembled WGS sequence"/>
</dbReference>
<sequence length="133" mass="15329">MNQARTLTEGDRLMLAERPEIIRVGRTGRIRWAPWFKREFTDRYARGETPTAIFRDHGLGPELIGAKRIERAAARWRNRPAARRPAAHGTKRRTRDESGPGRGLIDVIAAQSERINALERRIHELEATEEDRP</sequence>
<evidence type="ECO:0000313" key="2">
    <source>
        <dbReference type="EMBL" id="PLS29952.1"/>
    </source>
</evidence>
<organism evidence="2 3">
    <name type="scientific">Bifidobacterium margollesii</name>
    <dbReference type="NCBI Taxonomy" id="2020964"/>
    <lineage>
        <taxon>Bacteria</taxon>
        <taxon>Bacillati</taxon>
        <taxon>Actinomycetota</taxon>
        <taxon>Actinomycetes</taxon>
        <taxon>Bifidobacteriales</taxon>
        <taxon>Bifidobacteriaceae</taxon>
        <taxon>Bifidobacterium</taxon>
    </lineage>
</organism>
<dbReference type="AlphaFoldDB" id="A0A2N5J6W1"/>
<accession>A0A2N5J6W1</accession>
<dbReference type="EMBL" id="NMWU01000055">
    <property type="protein sequence ID" value="PLS29952.1"/>
    <property type="molecule type" value="Genomic_DNA"/>
</dbReference>
<reference evidence="2 3" key="1">
    <citation type="submission" date="2017-07" db="EMBL/GenBank/DDBJ databases">
        <title>Bifidobacterium novel species.</title>
        <authorList>
            <person name="Lugli G.A."/>
            <person name="Milani C."/>
            <person name="Duranti S."/>
            <person name="Mangifesta M."/>
        </authorList>
    </citation>
    <scope>NUCLEOTIDE SEQUENCE [LARGE SCALE GENOMIC DNA]</scope>
    <source>
        <strain evidence="3">Uis1B</strain>
    </source>
</reference>
<dbReference type="RefSeq" id="WP_101618359.1">
    <property type="nucleotide sequence ID" value="NZ_NMWU01000055.1"/>
</dbReference>